<evidence type="ECO:0000256" key="11">
    <source>
        <dbReference type="ARBA" id="ARBA00022692"/>
    </source>
</evidence>
<protein>
    <recommendedName>
        <fullName evidence="7 18">Phosphatidate cytidylyltransferase</fullName>
        <ecNumber evidence="6 18">2.7.7.41</ecNumber>
    </recommendedName>
</protein>
<dbReference type="AlphaFoldDB" id="A0A0K8P9A2"/>
<evidence type="ECO:0000256" key="6">
    <source>
        <dbReference type="ARBA" id="ARBA00012487"/>
    </source>
</evidence>
<feature type="transmembrane region" description="Helical" evidence="19">
    <location>
        <begin position="123"/>
        <end position="142"/>
    </location>
</feature>
<dbReference type="EMBL" id="DF968179">
    <property type="protein sequence ID" value="GAP39232.1"/>
    <property type="molecule type" value="Genomic_DNA"/>
</dbReference>
<evidence type="ECO:0000256" key="5">
    <source>
        <dbReference type="ARBA" id="ARBA00010185"/>
    </source>
</evidence>
<evidence type="ECO:0000256" key="18">
    <source>
        <dbReference type="RuleBase" id="RU003938"/>
    </source>
</evidence>
<evidence type="ECO:0000256" key="16">
    <source>
        <dbReference type="ARBA" id="ARBA00023209"/>
    </source>
</evidence>
<dbReference type="PANTHER" id="PTHR46382:SF1">
    <property type="entry name" value="PHOSPHATIDATE CYTIDYLYLTRANSFERASE"/>
    <property type="match status" value="1"/>
</dbReference>
<keyword evidence="12 18" id="KW-0548">Nucleotidyltransferase</keyword>
<name>A0A0K8P9A2_9CHLR</name>
<keyword evidence="10 18" id="KW-0808">Transferase</keyword>
<comment type="catalytic activity">
    <reaction evidence="1 18">
        <text>a 1,2-diacyl-sn-glycero-3-phosphate + CTP + H(+) = a CDP-1,2-diacyl-sn-glycerol + diphosphate</text>
        <dbReference type="Rhea" id="RHEA:16229"/>
        <dbReference type="ChEBI" id="CHEBI:15378"/>
        <dbReference type="ChEBI" id="CHEBI:33019"/>
        <dbReference type="ChEBI" id="CHEBI:37563"/>
        <dbReference type="ChEBI" id="CHEBI:58332"/>
        <dbReference type="ChEBI" id="CHEBI:58608"/>
        <dbReference type="EC" id="2.7.7.41"/>
    </reaction>
</comment>
<comment type="pathway">
    <text evidence="3 18">Phospholipid metabolism; CDP-diacylglycerol biosynthesis; CDP-diacylglycerol from sn-glycerol 3-phosphate: step 3/3.</text>
</comment>
<feature type="transmembrane region" description="Helical" evidence="19">
    <location>
        <begin position="154"/>
        <end position="174"/>
    </location>
</feature>
<evidence type="ECO:0000256" key="15">
    <source>
        <dbReference type="ARBA" id="ARBA00023136"/>
    </source>
</evidence>
<feature type="transmembrane region" description="Helical" evidence="19">
    <location>
        <begin position="195"/>
        <end position="214"/>
    </location>
</feature>
<evidence type="ECO:0000313" key="20">
    <source>
        <dbReference type="EMBL" id="GAP39232.1"/>
    </source>
</evidence>
<evidence type="ECO:0000256" key="19">
    <source>
        <dbReference type="SAM" id="Phobius"/>
    </source>
</evidence>
<dbReference type="PATRIC" id="fig|1678840.3.peg.183"/>
<dbReference type="Pfam" id="PF01148">
    <property type="entry name" value="CTP_transf_1"/>
    <property type="match status" value="1"/>
</dbReference>
<gene>
    <name evidence="20" type="ORF">ATC1_11154</name>
</gene>
<organism evidence="20">
    <name type="scientific">Flexilinea flocculi</name>
    <dbReference type="NCBI Taxonomy" id="1678840"/>
    <lineage>
        <taxon>Bacteria</taxon>
        <taxon>Bacillati</taxon>
        <taxon>Chloroflexota</taxon>
        <taxon>Anaerolineae</taxon>
        <taxon>Anaerolineales</taxon>
        <taxon>Anaerolineaceae</taxon>
        <taxon>Flexilinea</taxon>
    </lineage>
</organism>
<evidence type="ECO:0000256" key="17">
    <source>
        <dbReference type="ARBA" id="ARBA00023264"/>
    </source>
</evidence>
<accession>A0A0K8P9A2</accession>
<comment type="subcellular location">
    <subcellularLocation>
        <location evidence="2">Cell membrane</location>
        <topology evidence="2">Multi-pass membrane protein</topology>
    </subcellularLocation>
</comment>
<evidence type="ECO:0000256" key="13">
    <source>
        <dbReference type="ARBA" id="ARBA00022989"/>
    </source>
</evidence>
<dbReference type="InterPro" id="IPR000374">
    <property type="entry name" value="PC_trans"/>
</dbReference>
<evidence type="ECO:0000256" key="10">
    <source>
        <dbReference type="ARBA" id="ARBA00022679"/>
    </source>
</evidence>
<dbReference type="OrthoDB" id="9799199at2"/>
<dbReference type="GO" id="GO:0005886">
    <property type="term" value="C:plasma membrane"/>
    <property type="evidence" value="ECO:0007669"/>
    <property type="project" value="UniProtKB-SubCell"/>
</dbReference>
<evidence type="ECO:0000256" key="7">
    <source>
        <dbReference type="ARBA" id="ARBA00019373"/>
    </source>
</evidence>
<keyword evidence="14" id="KW-0443">Lipid metabolism</keyword>
<evidence type="ECO:0000256" key="3">
    <source>
        <dbReference type="ARBA" id="ARBA00005119"/>
    </source>
</evidence>
<feature type="transmembrane region" description="Helical" evidence="19">
    <location>
        <begin position="74"/>
        <end position="92"/>
    </location>
</feature>
<dbReference type="GO" id="GO:0004605">
    <property type="term" value="F:phosphatidate cytidylyltransferase activity"/>
    <property type="evidence" value="ECO:0007669"/>
    <property type="project" value="UniProtKB-EC"/>
</dbReference>
<evidence type="ECO:0000256" key="12">
    <source>
        <dbReference type="ARBA" id="ARBA00022695"/>
    </source>
</evidence>
<dbReference type="STRING" id="1678840.ATC1_11154"/>
<dbReference type="PANTHER" id="PTHR46382">
    <property type="entry name" value="PHOSPHATIDATE CYTIDYLYLTRANSFERASE"/>
    <property type="match status" value="1"/>
</dbReference>
<dbReference type="Proteomes" id="UP000053370">
    <property type="component" value="Unassembled WGS sequence"/>
</dbReference>
<keyword evidence="8" id="KW-1003">Cell membrane</keyword>
<evidence type="ECO:0000256" key="1">
    <source>
        <dbReference type="ARBA" id="ARBA00001698"/>
    </source>
</evidence>
<feature type="transmembrane region" description="Helical" evidence="19">
    <location>
        <begin position="273"/>
        <end position="292"/>
    </location>
</feature>
<feature type="transmembrane region" description="Helical" evidence="19">
    <location>
        <begin position="226"/>
        <end position="243"/>
    </location>
</feature>
<evidence type="ECO:0000256" key="9">
    <source>
        <dbReference type="ARBA" id="ARBA00022516"/>
    </source>
</evidence>
<comment type="pathway">
    <text evidence="4">Lipid metabolism.</text>
</comment>
<keyword evidence="17" id="KW-1208">Phospholipid metabolism</keyword>
<dbReference type="PROSITE" id="PS01315">
    <property type="entry name" value="CDS"/>
    <property type="match status" value="1"/>
</dbReference>
<feature type="transmembrane region" description="Helical" evidence="19">
    <location>
        <begin position="21"/>
        <end position="40"/>
    </location>
</feature>
<evidence type="ECO:0000313" key="21">
    <source>
        <dbReference type="Proteomes" id="UP000053370"/>
    </source>
</evidence>
<keyword evidence="21" id="KW-1185">Reference proteome</keyword>
<keyword evidence="11 18" id="KW-0812">Transmembrane</keyword>
<sequence>MQKGTDVLAKLTINEQGDHSMLKRVISVIVLAPILLYLVYLGGIPFLIGCFLILGISAYEFGHIYNRDEKCKTPIALLVVMVLLLASARYFIGFDASQRMMTSCIMVSMIWGIFAYEHHSTRAAFGFAVLVTGLVYIGWLGSYMISLRQVDNGFWWLTLCLLIVWMNDTGALFVGKKFGKHHMLPKVSPQKSWEGYLGGILTALLTACLLHIAFPAISNMLTRNQVLILAFILSAFASMGDFGESMIKRTFDIKDSSNIIPGHGGFFDRFDTVFWAMPICYLFYELISYGLLQV</sequence>
<evidence type="ECO:0000256" key="4">
    <source>
        <dbReference type="ARBA" id="ARBA00005189"/>
    </source>
</evidence>
<dbReference type="GO" id="GO:0016024">
    <property type="term" value="P:CDP-diacylglycerol biosynthetic process"/>
    <property type="evidence" value="ECO:0007669"/>
    <property type="project" value="UniProtKB-UniPathway"/>
</dbReference>
<keyword evidence="16" id="KW-0594">Phospholipid biosynthesis</keyword>
<comment type="similarity">
    <text evidence="5 18">Belongs to the CDS family.</text>
</comment>
<evidence type="ECO:0000256" key="14">
    <source>
        <dbReference type="ARBA" id="ARBA00023098"/>
    </source>
</evidence>
<proteinExistence type="inferred from homology"/>
<keyword evidence="15 19" id="KW-0472">Membrane</keyword>
<feature type="transmembrane region" description="Helical" evidence="19">
    <location>
        <begin position="98"/>
        <end position="116"/>
    </location>
</feature>
<dbReference type="EC" id="2.7.7.41" evidence="6 18"/>
<keyword evidence="13 19" id="KW-1133">Transmembrane helix</keyword>
<keyword evidence="9" id="KW-0444">Lipid biosynthesis</keyword>
<dbReference type="UniPathway" id="UPA00557">
    <property type="reaction ID" value="UER00614"/>
</dbReference>
<reference evidence="20" key="1">
    <citation type="journal article" date="2015" name="Genome Announc.">
        <title>Draft Genome Sequence of Anaerolineae Strain TC1, a Novel Isolate from a Methanogenic Wastewater Treatment System.</title>
        <authorList>
            <person name="Matsuura N."/>
            <person name="Tourlousse D.M."/>
            <person name="Sun L."/>
            <person name="Toyonaga M."/>
            <person name="Kuroda K."/>
            <person name="Ohashi A."/>
            <person name="Cruz R."/>
            <person name="Yamaguchi T."/>
            <person name="Sekiguchi Y."/>
        </authorList>
    </citation>
    <scope>NUCLEOTIDE SEQUENCE [LARGE SCALE GENOMIC DNA]</scope>
    <source>
        <strain evidence="20">TC1</strain>
    </source>
</reference>
<evidence type="ECO:0000256" key="8">
    <source>
        <dbReference type="ARBA" id="ARBA00022475"/>
    </source>
</evidence>
<evidence type="ECO:0000256" key="2">
    <source>
        <dbReference type="ARBA" id="ARBA00004651"/>
    </source>
</evidence>